<sequence>MLIFRFLAGVSAAFVSPQVWASIPLLIEKKQIVKAIGIATAGLSVAQILGLPIGAYLATIHYTTPFFVIGILSALLVISIGVFIPEIKPAQTEDNKQSILQRYKQLLRESKVSLSYFAYFIFQTGNFAAFSFFGVWLSVQFGLQVNEVGTAMLILGLGNLTGNIFGPRIVNKIGYNISFYGGIIFTAVLYVILPHLNKIIFVELFFFILFFVTGILFVLMMGRLQNMSSVARGTGAALANASMYIGQMIGAAVAGVLFATSHSFVLVGCFTALLYIIALFFFRKSEKLTEENKKGLAS</sequence>
<evidence type="ECO:0000256" key="5">
    <source>
        <dbReference type="ARBA" id="ARBA00022989"/>
    </source>
</evidence>
<evidence type="ECO:0000256" key="6">
    <source>
        <dbReference type="ARBA" id="ARBA00023136"/>
    </source>
</evidence>
<name>A0A1E8B9E6_BACMY</name>
<keyword evidence="5 7" id="KW-1133">Transmembrane helix</keyword>
<dbReference type="Proteomes" id="UP000175706">
    <property type="component" value="Unassembled WGS sequence"/>
</dbReference>
<dbReference type="InterPro" id="IPR050189">
    <property type="entry name" value="MFS_Efflux_Transporters"/>
</dbReference>
<feature type="transmembrane region" description="Helical" evidence="7">
    <location>
        <begin position="148"/>
        <end position="166"/>
    </location>
</feature>
<dbReference type="PANTHER" id="PTHR43124:SF3">
    <property type="entry name" value="CHLORAMPHENICOL EFFLUX PUMP RV0191"/>
    <property type="match status" value="1"/>
</dbReference>
<dbReference type="InterPro" id="IPR020846">
    <property type="entry name" value="MFS_dom"/>
</dbReference>
<feature type="transmembrane region" description="Helical" evidence="7">
    <location>
        <begin position="64"/>
        <end position="84"/>
    </location>
</feature>
<evidence type="ECO:0000256" key="1">
    <source>
        <dbReference type="ARBA" id="ARBA00004651"/>
    </source>
</evidence>
<evidence type="ECO:0000259" key="8">
    <source>
        <dbReference type="PROSITE" id="PS50850"/>
    </source>
</evidence>
<dbReference type="PATRIC" id="fig|86662.25.peg.1942"/>
<evidence type="ECO:0000256" key="4">
    <source>
        <dbReference type="ARBA" id="ARBA00022692"/>
    </source>
</evidence>
<evidence type="ECO:0000313" key="10">
    <source>
        <dbReference type="Proteomes" id="UP000175706"/>
    </source>
</evidence>
<dbReference type="InterPro" id="IPR011701">
    <property type="entry name" value="MFS"/>
</dbReference>
<proteinExistence type="predicted"/>
<feature type="transmembrane region" description="Helical" evidence="7">
    <location>
        <begin position="264"/>
        <end position="282"/>
    </location>
</feature>
<dbReference type="GO" id="GO:0022857">
    <property type="term" value="F:transmembrane transporter activity"/>
    <property type="evidence" value="ECO:0007669"/>
    <property type="project" value="InterPro"/>
</dbReference>
<dbReference type="GO" id="GO:0005886">
    <property type="term" value="C:plasma membrane"/>
    <property type="evidence" value="ECO:0007669"/>
    <property type="project" value="UniProtKB-SubCell"/>
</dbReference>
<keyword evidence="3" id="KW-1003">Cell membrane</keyword>
<dbReference type="SUPFAM" id="SSF103473">
    <property type="entry name" value="MFS general substrate transporter"/>
    <property type="match status" value="1"/>
</dbReference>
<evidence type="ECO:0000256" key="2">
    <source>
        <dbReference type="ARBA" id="ARBA00022448"/>
    </source>
</evidence>
<evidence type="ECO:0000256" key="7">
    <source>
        <dbReference type="SAM" id="Phobius"/>
    </source>
</evidence>
<keyword evidence="4 7" id="KW-0812">Transmembrane</keyword>
<dbReference type="PANTHER" id="PTHR43124">
    <property type="entry name" value="PURINE EFFLUX PUMP PBUE"/>
    <property type="match status" value="1"/>
</dbReference>
<dbReference type="PROSITE" id="PS50850">
    <property type="entry name" value="MFS"/>
    <property type="match status" value="1"/>
</dbReference>
<reference evidence="9 10" key="1">
    <citation type="submission" date="2016-05" db="EMBL/GenBank/DDBJ databases">
        <title>Bacillus thuringiensis and Bacillus weihenstephanensis as novel biocontrol agents of wilt causing Verticillium species.</title>
        <authorList>
            <person name="Hollensteiner J."/>
            <person name="Wemheuer F."/>
            <person name="Harting R."/>
            <person name="Kolarzyk A."/>
            <person name="Diaz-Valerio S."/>
            <person name="Poehlein A."/>
            <person name="Brzuszkiewicz E."/>
            <person name="Nesemann K."/>
            <person name="Braus-Stromeyer S."/>
            <person name="Braus G."/>
            <person name="Daniel R."/>
            <person name="Liesegang H."/>
        </authorList>
    </citation>
    <scope>NUCLEOTIDE SEQUENCE [LARGE SCALE GENOMIC DNA]</scope>
    <source>
        <strain evidence="9 10">GOE8</strain>
    </source>
</reference>
<dbReference type="InterPro" id="IPR036259">
    <property type="entry name" value="MFS_trans_sf"/>
</dbReference>
<feature type="transmembrane region" description="Helical" evidence="7">
    <location>
        <begin position="234"/>
        <end position="258"/>
    </location>
</feature>
<evidence type="ECO:0000313" key="9">
    <source>
        <dbReference type="EMBL" id="OFD80867.1"/>
    </source>
</evidence>
<comment type="subcellular location">
    <subcellularLocation>
        <location evidence="1">Cell membrane</location>
        <topology evidence="1">Multi-pass membrane protein</topology>
    </subcellularLocation>
</comment>
<evidence type="ECO:0000256" key="3">
    <source>
        <dbReference type="ARBA" id="ARBA00022475"/>
    </source>
</evidence>
<protein>
    <recommendedName>
        <fullName evidence="8">Major facilitator superfamily (MFS) profile domain-containing protein</fullName>
    </recommendedName>
</protein>
<feature type="transmembrane region" description="Helical" evidence="7">
    <location>
        <begin position="114"/>
        <end position="136"/>
    </location>
</feature>
<keyword evidence="2" id="KW-0813">Transport</keyword>
<keyword evidence="6 7" id="KW-0472">Membrane</keyword>
<feature type="transmembrane region" description="Helical" evidence="7">
    <location>
        <begin position="36"/>
        <end position="58"/>
    </location>
</feature>
<comment type="caution">
    <text evidence="9">The sequence shown here is derived from an EMBL/GenBank/DDBJ whole genome shotgun (WGS) entry which is preliminary data.</text>
</comment>
<feature type="transmembrane region" description="Helical" evidence="7">
    <location>
        <begin position="199"/>
        <end position="222"/>
    </location>
</feature>
<feature type="transmembrane region" description="Helical" evidence="7">
    <location>
        <begin position="173"/>
        <end position="193"/>
    </location>
</feature>
<dbReference type="Gene3D" id="1.20.1250.20">
    <property type="entry name" value="MFS general substrate transporter like domains"/>
    <property type="match status" value="1"/>
</dbReference>
<dbReference type="EMBL" id="LXLT01000023">
    <property type="protein sequence ID" value="OFD80867.1"/>
    <property type="molecule type" value="Genomic_DNA"/>
</dbReference>
<dbReference type="AlphaFoldDB" id="A0A1E8B9E6"/>
<gene>
    <name evidence="9" type="ORF">BWGOE8_19410</name>
</gene>
<dbReference type="Pfam" id="PF07690">
    <property type="entry name" value="MFS_1"/>
    <property type="match status" value="1"/>
</dbReference>
<feature type="transmembrane region" description="Helical" evidence="7">
    <location>
        <begin position="6"/>
        <end position="27"/>
    </location>
</feature>
<organism evidence="9 10">
    <name type="scientific">Bacillus mycoides</name>
    <dbReference type="NCBI Taxonomy" id="1405"/>
    <lineage>
        <taxon>Bacteria</taxon>
        <taxon>Bacillati</taxon>
        <taxon>Bacillota</taxon>
        <taxon>Bacilli</taxon>
        <taxon>Bacillales</taxon>
        <taxon>Bacillaceae</taxon>
        <taxon>Bacillus</taxon>
        <taxon>Bacillus cereus group</taxon>
    </lineage>
</organism>
<accession>A0A1E8B9E6</accession>
<feature type="domain" description="Major facilitator superfamily (MFS) profile" evidence="8">
    <location>
        <begin position="1"/>
        <end position="286"/>
    </location>
</feature>